<dbReference type="Proteomes" id="UP000788262">
    <property type="component" value="Unassembled WGS sequence"/>
</dbReference>
<accession>A0ABS2W1V2</accession>
<evidence type="ECO:0000256" key="2">
    <source>
        <dbReference type="ARBA" id="ARBA00022729"/>
    </source>
</evidence>
<feature type="non-terminal residue" evidence="5">
    <location>
        <position position="147"/>
    </location>
</feature>
<protein>
    <submittedName>
        <fullName evidence="5">Glycoside hydrolase family 3 C-terminal domain-containing protein</fullName>
    </submittedName>
</protein>
<keyword evidence="3 5" id="KW-0378">Hydrolase</keyword>
<comment type="caution">
    <text evidence="5">The sequence shown here is derived from an EMBL/GenBank/DDBJ whole genome shotgun (WGS) entry which is preliminary data.</text>
</comment>
<dbReference type="InterPro" id="IPR002772">
    <property type="entry name" value="Glyco_hydro_3_C"/>
</dbReference>
<gene>
    <name evidence="5" type="ORF">JS756_36200</name>
</gene>
<evidence type="ECO:0000313" key="6">
    <source>
        <dbReference type="Proteomes" id="UP000788262"/>
    </source>
</evidence>
<keyword evidence="2" id="KW-0732">Signal</keyword>
<dbReference type="SUPFAM" id="SSF52279">
    <property type="entry name" value="Beta-D-glucan exohydrolase, C-terminal domain"/>
    <property type="match status" value="1"/>
</dbReference>
<sequence>VTPFYIDSPIQALESRARKEGTQLFWDLENSDNTVPGATDACLVFTNAYSSEGVDRPALRDDYSDALVKNIAGKCENTIVVIHNAGIRLVDQWIDHSNVTAVVLAQLPGQDSGEAITRILYGDVSPSGKLPYTIARNESDYGHLLAP</sequence>
<evidence type="ECO:0000313" key="5">
    <source>
        <dbReference type="EMBL" id="MBN0049389.1"/>
    </source>
</evidence>
<organism evidence="5 6">
    <name type="scientific">Streptomyces actuosus</name>
    <dbReference type="NCBI Taxonomy" id="1885"/>
    <lineage>
        <taxon>Bacteria</taxon>
        <taxon>Bacillati</taxon>
        <taxon>Actinomycetota</taxon>
        <taxon>Actinomycetes</taxon>
        <taxon>Kitasatosporales</taxon>
        <taxon>Streptomycetaceae</taxon>
        <taxon>Streptomyces</taxon>
    </lineage>
</organism>
<dbReference type="Gene3D" id="3.40.50.1700">
    <property type="entry name" value="Glycoside hydrolase family 3 C-terminal domain"/>
    <property type="match status" value="1"/>
</dbReference>
<feature type="non-terminal residue" evidence="5">
    <location>
        <position position="1"/>
    </location>
</feature>
<dbReference type="PANTHER" id="PTHR42715:SF5">
    <property type="entry name" value="BETA-GLUCOSIDASE M-RELATED"/>
    <property type="match status" value="1"/>
</dbReference>
<dbReference type="Pfam" id="PF01915">
    <property type="entry name" value="Glyco_hydro_3_C"/>
    <property type="match status" value="1"/>
</dbReference>
<evidence type="ECO:0000259" key="4">
    <source>
        <dbReference type="Pfam" id="PF01915"/>
    </source>
</evidence>
<dbReference type="PANTHER" id="PTHR42715">
    <property type="entry name" value="BETA-GLUCOSIDASE"/>
    <property type="match status" value="1"/>
</dbReference>
<dbReference type="EMBL" id="JAFFZS010000220">
    <property type="protein sequence ID" value="MBN0049389.1"/>
    <property type="molecule type" value="Genomic_DNA"/>
</dbReference>
<evidence type="ECO:0000256" key="3">
    <source>
        <dbReference type="ARBA" id="ARBA00022801"/>
    </source>
</evidence>
<dbReference type="InterPro" id="IPR050288">
    <property type="entry name" value="Cellulose_deg_GH3"/>
</dbReference>
<comment type="similarity">
    <text evidence="1">Belongs to the glycosyl hydrolase 3 family.</text>
</comment>
<keyword evidence="6" id="KW-1185">Reference proteome</keyword>
<proteinExistence type="inferred from homology"/>
<feature type="domain" description="Glycoside hydrolase family 3 C-terminal" evidence="4">
    <location>
        <begin position="2"/>
        <end position="141"/>
    </location>
</feature>
<name>A0ABS2W1V2_STRAS</name>
<reference evidence="5 6" key="1">
    <citation type="submission" date="2021-02" db="EMBL/GenBank/DDBJ databases">
        <title>Whole genome sequencing of Streptomyces actuosus VRA1.</title>
        <authorList>
            <person name="Sen G."/>
            <person name="Sen A."/>
        </authorList>
    </citation>
    <scope>NUCLEOTIDE SEQUENCE [LARGE SCALE GENOMIC DNA]</scope>
    <source>
        <strain evidence="5 6">VRA1</strain>
    </source>
</reference>
<evidence type="ECO:0000256" key="1">
    <source>
        <dbReference type="ARBA" id="ARBA00005336"/>
    </source>
</evidence>
<dbReference type="InterPro" id="IPR036881">
    <property type="entry name" value="Glyco_hydro_3_C_sf"/>
</dbReference>
<dbReference type="GO" id="GO:0016787">
    <property type="term" value="F:hydrolase activity"/>
    <property type="evidence" value="ECO:0007669"/>
    <property type="project" value="UniProtKB-KW"/>
</dbReference>